<keyword evidence="2 6" id="KW-0378">Hydrolase</keyword>
<dbReference type="Gene3D" id="3.40.630.10">
    <property type="entry name" value="Zn peptidases"/>
    <property type="match status" value="1"/>
</dbReference>
<dbReference type="CDD" id="cd03884">
    <property type="entry name" value="M20_bAS"/>
    <property type="match status" value="1"/>
</dbReference>
<feature type="domain" description="Peptidase M20 dimerisation" evidence="5">
    <location>
        <begin position="204"/>
        <end position="301"/>
    </location>
</feature>
<dbReference type="NCBIfam" id="TIGR01879">
    <property type="entry name" value="hydantase"/>
    <property type="match status" value="1"/>
</dbReference>
<dbReference type="GO" id="GO:0016813">
    <property type="term" value="F:hydrolase activity, acting on carbon-nitrogen (but not peptide) bonds, in linear amidines"/>
    <property type="evidence" value="ECO:0007669"/>
    <property type="project" value="InterPro"/>
</dbReference>
<reference evidence="6 7" key="1">
    <citation type="submission" date="2015-03" db="EMBL/GenBank/DDBJ databases">
        <authorList>
            <person name="Zheng J."/>
            <person name="Ganezle M."/>
        </authorList>
    </citation>
    <scope>NUCLEOTIDE SEQUENCE [LARGE SCALE GENOMIC DNA]</scope>
    <source>
        <strain evidence="6 7">LP38</strain>
    </source>
</reference>
<feature type="binding site" evidence="4">
    <location>
        <position position="283"/>
    </location>
    <ligand>
        <name>allantoate</name>
        <dbReference type="ChEBI" id="CHEBI:17536"/>
    </ligand>
</feature>
<dbReference type="PATRIC" id="fig|216463.3.peg.684"/>
<evidence type="ECO:0000256" key="4">
    <source>
        <dbReference type="PIRSR" id="PIRSR001235-2"/>
    </source>
</evidence>
<keyword evidence="3" id="KW-0862">Zinc</keyword>
<organism evidence="6 7">
    <name type="scientific">Levilactobacillus spicheri</name>
    <dbReference type="NCBI Taxonomy" id="216463"/>
    <lineage>
        <taxon>Bacteria</taxon>
        <taxon>Bacillati</taxon>
        <taxon>Bacillota</taxon>
        <taxon>Bacilli</taxon>
        <taxon>Lactobacillales</taxon>
        <taxon>Lactobacillaceae</taxon>
        <taxon>Levilactobacillus</taxon>
    </lineage>
</organism>
<evidence type="ECO:0000313" key="6">
    <source>
        <dbReference type="EMBL" id="KJW12411.1"/>
    </source>
</evidence>
<feature type="binding site" evidence="3">
    <location>
        <position position="185"/>
    </location>
    <ligand>
        <name>Zn(2+)</name>
        <dbReference type="ChEBI" id="CHEBI:29105"/>
        <label>1</label>
    </ligand>
</feature>
<dbReference type="InterPro" id="IPR036264">
    <property type="entry name" value="Bact_exopeptidase_dim_dom"/>
</dbReference>
<gene>
    <name evidence="6" type="ORF">VC81_07850</name>
</gene>
<dbReference type="GO" id="GO:0046872">
    <property type="term" value="F:metal ion binding"/>
    <property type="evidence" value="ECO:0007669"/>
    <property type="project" value="UniProtKB-KW"/>
</dbReference>
<evidence type="ECO:0000259" key="5">
    <source>
        <dbReference type="Pfam" id="PF07687"/>
    </source>
</evidence>
<comment type="similarity">
    <text evidence="1">Belongs to the peptidase M20 family.</text>
</comment>
<dbReference type="Pfam" id="PF01546">
    <property type="entry name" value="Peptidase_M20"/>
    <property type="match status" value="1"/>
</dbReference>
<dbReference type="Proteomes" id="UP000033491">
    <property type="component" value="Unassembled WGS sequence"/>
</dbReference>
<dbReference type="PANTHER" id="PTHR32494">
    <property type="entry name" value="ALLANTOATE DEIMINASE-RELATED"/>
    <property type="match status" value="1"/>
</dbReference>
<dbReference type="STRING" id="216463.VC81_07850"/>
<sequence>MKPISFGETLVTITALAGSQPGQNRLVYTPAWVRAQTALIRWGQDAGLQATVDDFGTVYLDLIGRDPSTVIATGSHMDTVVDGGRFDGLYGVLGGFQALTTLQQRFGQPDHTLRLISFSEEEGSRFPVTFSGSKHYIHQAVDGTLTDATGTTLATAQHAAVTQLLALPNVHHARPALPQSFTELHIEQGPRLEQARRQIGLVTGLVGQRRLTITLQGVANHAGTTPMAQRHDALQAAVWLINRLRTLAATLSPDLTFTVGQLDVTPNTPNVIPGRVSFTVDFRHADNGVLTRFEDLIHQEAHQVPDATLTLAINRWVQDDPVVFDSALLATNQRLADRLGLTSQQLVSGAGHDSGIMSRVTPTAMIFVPSVAGISHAPAEFTAPADLDAGIHLLTASLQAQAYVTQEVTVR</sequence>
<dbReference type="InterPro" id="IPR010158">
    <property type="entry name" value="Amidase_Cbmase"/>
</dbReference>
<dbReference type="Gene3D" id="3.30.70.360">
    <property type="match status" value="1"/>
</dbReference>
<evidence type="ECO:0000256" key="2">
    <source>
        <dbReference type="ARBA" id="ARBA00022801"/>
    </source>
</evidence>
<feature type="binding site" evidence="3">
    <location>
        <position position="76"/>
    </location>
    <ligand>
        <name>Zn(2+)</name>
        <dbReference type="ChEBI" id="CHEBI:29105"/>
        <label>1</label>
    </ligand>
</feature>
<dbReference type="SUPFAM" id="SSF53187">
    <property type="entry name" value="Zn-dependent exopeptidases"/>
    <property type="match status" value="1"/>
</dbReference>
<name>A0A0F3RQZ7_9LACO</name>
<dbReference type="Pfam" id="PF07687">
    <property type="entry name" value="M20_dimer"/>
    <property type="match status" value="1"/>
</dbReference>
<feature type="binding site" evidence="4">
    <location>
        <position position="270"/>
    </location>
    <ligand>
        <name>allantoate</name>
        <dbReference type="ChEBI" id="CHEBI:17536"/>
    </ligand>
</feature>
<comment type="cofactor">
    <cofactor evidence="3">
        <name>Zn(2+)</name>
        <dbReference type="ChEBI" id="CHEBI:29105"/>
    </cofactor>
    <text evidence="3">Binds 2 Zn(2+) ions per subunit.</text>
</comment>
<dbReference type="PIRSF" id="PIRSF001235">
    <property type="entry name" value="Amidase_carbamoylase"/>
    <property type="match status" value="1"/>
</dbReference>
<dbReference type="OrthoDB" id="9808195at2"/>
<feature type="binding site" evidence="4">
    <location>
        <position position="210"/>
    </location>
    <ligand>
        <name>allantoate</name>
        <dbReference type="ChEBI" id="CHEBI:17536"/>
    </ligand>
</feature>
<evidence type="ECO:0000256" key="3">
    <source>
        <dbReference type="PIRSR" id="PIRSR001235-1"/>
    </source>
</evidence>
<dbReference type="InterPro" id="IPR002933">
    <property type="entry name" value="Peptidase_M20"/>
</dbReference>
<feature type="binding site" evidence="3">
    <location>
        <position position="122"/>
    </location>
    <ligand>
        <name>Zn(2+)</name>
        <dbReference type="ChEBI" id="CHEBI:29105"/>
        <label>2</label>
    </ligand>
</feature>
<evidence type="ECO:0000313" key="7">
    <source>
        <dbReference type="Proteomes" id="UP000033491"/>
    </source>
</evidence>
<dbReference type="SUPFAM" id="SSF55031">
    <property type="entry name" value="Bacterial exopeptidase dimerisation domain"/>
    <property type="match status" value="1"/>
</dbReference>
<feature type="binding site" evidence="3">
    <location>
        <position position="87"/>
    </location>
    <ligand>
        <name>Zn(2+)</name>
        <dbReference type="ChEBI" id="CHEBI:29105"/>
        <label>2</label>
    </ligand>
</feature>
<dbReference type="AlphaFoldDB" id="A0A0F3RQZ7"/>
<dbReference type="PANTHER" id="PTHR32494:SF5">
    <property type="entry name" value="ALLANTOATE AMIDOHYDROLASE"/>
    <property type="match status" value="1"/>
</dbReference>
<comment type="caution">
    <text evidence="6">The sequence shown here is derived from an EMBL/GenBank/DDBJ whole genome shotgun (WGS) entry which is preliminary data.</text>
</comment>
<proteinExistence type="inferred from homology"/>
<evidence type="ECO:0000256" key="1">
    <source>
        <dbReference type="ARBA" id="ARBA00006153"/>
    </source>
</evidence>
<protein>
    <submittedName>
        <fullName evidence="6">N-carbamoyl-L-amino acid hydrolase</fullName>
    </submittedName>
</protein>
<dbReference type="EMBL" id="JZCR01000019">
    <property type="protein sequence ID" value="KJW12411.1"/>
    <property type="molecule type" value="Genomic_DNA"/>
</dbReference>
<feature type="binding site" evidence="3">
    <location>
        <position position="87"/>
    </location>
    <ligand>
        <name>Zn(2+)</name>
        <dbReference type="ChEBI" id="CHEBI:29105"/>
        <label>1</label>
    </ligand>
</feature>
<dbReference type="InterPro" id="IPR011650">
    <property type="entry name" value="Peptidase_M20_dimer"/>
</dbReference>
<accession>A0A0F3RQZ7</accession>
<feature type="binding site" evidence="3">
    <location>
        <position position="376"/>
    </location>
    <ligand>
        <name>Zn(2+)</name>
        <dbReference type="ChEBI" id="CHEBI:29105"/>
        <label>2</label>
    </ligand>
</feature>
<keyword evidence="3" id="KW-0479">Metal-binding</keyword>